<keyword evidence="3" id="KW-1185">Reference proteome</keyword>
<dbReference type="InterPro" id="IPR036397">
    <property type="entry name" value="RNaseH_sf"/>
</dbReference>
<dbReference type="InterPro" id="IPR002492">
    <property type="entry name" value="Transposase_Tc1-like"/>
</dbReference>
<feature type="domain" description="Transposase Tc1-like" evidence="1">
    <location>
        <begin position="4"/>
        <end position="47"/>
    </location>
</feature>
<dbReference type="AlphaFoldDB" id="A0A8X6SLJ3"/>
<name>A0A8X6SLJ3_TRICX</name>
<evidence type="ECO:0000259" key="1">
    <source>
        <dbReference type="Pfam" id="PF01498"/>
    </source>
</evidence>
<evidence type="ECO:0000313" key="3">
    <source>
        <dbReference type="Proteomes" id="UP000887159"/>
    </source>
</evidence>
<gene>
    <name evidence="2" type="primary">AVEN_150575_1</name>
    <name evidence="2" type="ORF">TNCV_4961491</name>
</gene>
<dbReference type="EMBL" id="BMAU01021323">
    <property type="protein sequence ID" value="GFY13780.1"/>
    <property type="molecule type" value="Genomic_DNA"/>
</dbReference>
<protein>
    <submittedName>
        <fullName evidence="2">HTH_Tnp_Tc3_2 domain-containing protein</fullName>
    </submittedName>
</protein>
<dbReference type="Pfam" id="PF01498">
    <property type="entry name" value="HTH_Tnp_Tc3_2"/>
    <property type="match status" value="1"/>
</dbReference>
<dbReference type="GO" id="GO:0003677">
    <property type="term" value="F:DNA binding"/>
    <property type="evidence" value="ECO:0007669"/>
    <property type="project" value="InterPro"/>
</dbReference>
<organism evidence="2 3">
    <name type="scientific">Trichonephila clavipes</name>
    <name type="common">Golden silk orbweaver</name>
    <name type="synonym">Nephila clavipes</name>
    <dbReference type="NCBI Taxonomy" id="2585209"/>
    <lineage>
        <taxon>Eukaryota</taxon>
        <taxon>Metazoa</taxon>
        <taxon>Ecdysozoa</taxon>
        <taxon>Arthropoda</taxon>
        <taxon>Chelicerata</taxon>
        <taxon>Arachnida</taxon>
        <taxon>Araneae</taxon>
        <taxon>Araneomorphae</taxon>
        <taxon>Entelegynae</taxon>
        <taxon>Araneoidea</taxon>
        <taxon>Nephilidae</taxon>
        <taxon>Trichonephila</taxon>
    </lineage>
</organism>
<comment type="caution">
    <text evidence="2">The sequence shown here is derived from an EMBL/GenBank/DDBJ whole genome shotgun (WGS) entry which is preliminary data.</text>
</comment>
<dbReference type="Gene3D" id="3.30.420.10">
    <property type="entry name" value="Ribonuclease H-like superfamily/Ribonuclease H"/>
    <property type="match status" value="1"/>
</dbReference>
<sequence length="75" mass="8526">MTVPVSKFTAQRSLHPMGFGSRRPTGVPLVNASHWAARFAWAREHRHRSVEDLKRVAVSDESRFQREAEHMPSGS</sequence>
<accession>A0A8X6SLJ3</accession>
<proteinExistence type="predicted"/>
<dbReference type="Proteomes" id="UP000887159">
    <property type="component" value="Unassembled WGS sequence"/>
</dbReference>
<reference evidence="2" key="1">
    <citation type="submission" date="2020-08" db="EMBL/GenBank/DDBJ databases">
        <title>Multicomponent nature underlies the extraordinary mechanical properties of spider dragline silk.</title>
        <authorList>
            <person name="Kono N."/>
            <person name="Nakamura H."/>
            <person name="Mori M."/>
            <person name="Yoshida Y."/>
            <person name="Ohtoshi R."/>
            <person name="Malay A.D."/>
            <person name="Moran D.A.P."/>
            <person name="Tomita M."/>
            <person name="Numata K."/>
            <person name="Arakawa K."/>
        </authorList>
    </citation>
    <scope>NUCLEOTIDE SEQUENCE</scope>
</reference>
<evidence type="ECO:0000313" key="2">
    <source>
        <dbReference type="EMBL" id="GFY13780.1"/>
    </source>
</evidence>
<dbReference type="GO" id="GO:0006313">
    <property type="term" value="P:DNA transposition"/>
    <property type="evidence" value="ECO:0007669"/>
    <property type="project" value="InterPro"/>
</dbReference>
<dbReference type="GO" id="GO:0015074">
    <property type="term" value="P:DNA integration"/>
    <property type="evidence" value="ECO:0007669"/>
    <property type="project" value="InterPro"/>
</dbReference>